<dbReference type="InterPro" id="IPR029063">
    <property type="entry name" value="SAM-dependent_MTases_sf"/>
</dbReference>
<comment type="pathway">
    <text evidence="5">Amine and polyamine biosynthesis; betaine biosynthesis via glycine pathway; betaine from glycine: step 3/3.</text>
</comment>
<dbReference type="GO" id="GO:0032259">
    <property type="term" value="P:methylation"/>
    <property type="evidence" value="ECO:0007669"/>
    <property type="project" value="UniProtKB-KW"/>
</dbReference>
<dbReference type="CDD" id="cd02440">
    <property type="entry name" value="AdoMet_MTases"/>
    <property type="match status" value="1"/>
</dbReference>
<keyword evidence="3 7" id="KW-0808">Transferase</keyword>
<comment type="similarity">
    <text evidence="1">Belongs to the methyltransferase superfamily.</text>
</comment>
<dbReference type="FunFam" id="3.40.50.150:FF:000461">
    <property type="entry name" value="Sarcosine/dimethylglycine N-methyltransferase"/>
    <property type="match status" value="1"/>
</dbReference>
<sequence>MTSESRAAQAADVARTYYDSDDVNGFYVHAWGGDDIHVGIYAEPHDTVAAASRRTIGHLAGKAADLLRPGGTVLDLGSGYGGAARALAEGFGCRVTALNISEVQNRRHRELNAARGLDGLVDVVTGSFNDIPFPDGTFDVVWSQEALCHSGDRARTLEEAVRVLRPGGRLLFTDTMAAEDAPEEELRPLAERLTNADFATPGFYLGRLHRLGLADVQFEDLTAHMLTHYERITGEVEAQDPQLLGAVSAAYVARLRENLPRWAAACRAGLLSWGVFDARRPAAPR</sequence>
<dbReference type="InterPro" id="IPR050447">
    <property type="entry name" value="Erg6_SMT_methyltransf"/>
</dbReference>
<dbReference type="AlphaFoldDB" id="A0A7Y7E730"/>
<dbReference type="GO" id="GO:0019286">
    <property type="term" value="P:glycine betaine biosynthetic process from glycine"/>
    <property type="evidence" value="ECO:0007669"/>
    <property type="project" value="UniProtKB-ARBA"/>
</dbReference>
<dbReference type="Proteomes" id="UP000587462">
    <property type="component" value="Unassembled WGS sequence"/>
</dbReference>
<protein>
    <submittedName>
        <fullName evidence="7">Methyltransferase domain-containing protein</fullName>
    </submittedName>
</protein>
<keyword evidence="8" id="KW-1185">Reference proteome</keyword>
<dbReference type="SUPFAM" id="SSF53335">
    <property type="entry name" value="S-adenosyl-L-methionine-dependent methyltransferases"/>
    <property type="match status" value="1"/>
</dbReference>
<dbReference type="RefSeq" id="WP_171079595.1">
    <property type="nucleotide sequence ID" value="NZ_BNBU01000003.1"/>
</dbReference>
<organism evidence="7 8">
    <name type="scientific">Streptomyces morookaense</name>
    <name type="common">Streptoverticillium morookaense</name>
    <dbReference type="NCBI Taxonomy" id="1970"/>
    <lineage>
        <taxon>Bacteria</taxon>
        <taxon>Bacillati</taxon>
        <taxon>Actinomycetota</taxon>
        <taxon>Actinomycetes</taxon>
        <taxon>Kitasatosporales</taxon>
        <taxon>Streptomycetaceae</taxon>
        <taxon>Streptomyces</taxon>
    </lineage>
</organism>
<dbReference type="EMBL" id="JABBXF010000016">
    <property type="protein sequence ID" value="NVK77807.1"/>
    <property type="molecule type" value="Genomic_DNA"/>
</dbReference>
<dbReference type="PANTHER" id="PTHR44068">
    <property type="entry name" value="ZGC:194242"/>
    <property type="match status" value="1"/>
</dbReference>
<evidence type="ECO:0000256" key="5">
    <source>
        <dbReference type="ARBA" id="ARBA00060542"/>
    </source>
</evidence>
<evidence type="ECO:0000256" key="3">
    <source>
        <dbReference type="ARBA" id="ARBA00022679"/>
    </source>
</evidence>
<gene>
    <name evidence="7" type="ORF">HG542_09030</name>
</gene>
<evidence type="ECO:0000256" key="2">
    <source>
        <dbReference type="ARBA" id="ARBA00022603"/>
    </source>
</evidence>
<dbReference type="Pfam" id="PF08241">
    <property type="entry name" value="Methyltransf_11"/>
    <property type="match status" value="1"/>
</dbReference>
<evidence type="ECO:0000256" key="1">
    <source>
        <dbReference type="ARBA" id="ARBA00008361"/>
    </source>
</evidence>
<evidence type="ECO:0000259" key="6">
    <source>
        <dbReference type="Pfam" id="PF08241"/>
    </source>
</evidence>
<evidence type="ECO:0000313" key="8">
    <source>
        <dbReference type="Proteomes" id="UP000587462"/>
    </source>
</evidence>
<comment type="caution">
    <text evidence="7">The sequence shown here is derived from an EMBL/GenBank/DDBJ whole genome shotgun (WGS) entry which is preliminary data.</text>
</comment>
<evidence type="ECO:0000313" key="7">
    <source>
        <dbReference type="EMBL" id="NVK77807.1"/>
    </source>
</evidence>
<dbReference type="GO" id="GO:0052729">
    <property type="term" value="F:dimethylglycine N-methyltransferase activity"/>
    <property type="evidence" value="ECO:0007669"/>
    <property type="project" value="UniProtKB-ARBA"/>
</dbReference>
<dbReference type="PANTHER" id="PTHR44068:SF11">
    <property type="entry name" value="GERANYL DIPHOSPHATE 2-C-METHYLTRANSFERASE"/>
    <property type="match status" value="1"/>
</dbReference>
<feature type="domain" description="Methyltransferase type 11" evidence="6">
    <location>
        <begin position="74"/>
        <end position="172"/>
    </location>
</feature>
<name>A0A7Y7E730_STRMO</name>
<dbReference type="InterPro" id="IPR013216">
    <property type="entry name" value="Methyltransf_11"/>
</dbReference>
<proteinExistence type="inferred from homology"/>
<accession>A0A7Y7E730</accession>
<keyword evidence="2 7" id="KW-0489">Methyltransferase</keyword>
<evidence type="ECO:0000256" key="4">
    <source>
        <dbReference type="ARBA" id="ARBA00022691"/>
    </source>
</evidence>
<keyword evidence="4" id="KW-0949">S-adenosyl-L-methionine</keyword>
<reference evidence="7 8" key="1">
    <citation type="submission" date="2020-04" db="EMBL/GenBank/DDBJ databases">
        <title>Draft Genome Sequence of Streptomyces morookaense DSM 40503, an 8-azaguanine-producing strain.</title>
        <authorList>
            <person name="Qi J."/>
            <person name="Gao J.-M."/>
        </authorList>
    </citation>
    <scope>NUCLEOTIDE SEQUENCE [LARGE SCALE GENOMIC DNA]</scope>
    <source>
        <strain evidence="7 8">DSM 40503</strain>
    </source>
</reference>
<dbReference type="Gene3D" id="3.40.50.150">
    <property type="entry name" value="Vaccinia Virus protein VP39"/>
    <property type="match status" value="1"/>
</dbReference>